<dbReference type="EMBL" id="JAYMYQ010000003">
    <property type="protein sequence ID" value="KAK7344506.1"/>
    <property type="molecule type" value="Genomic_DNA"/>
</dbReference>
<proteinExistence type="predicted"/>
<accession>A0AAN9LYK0</accession>
<dbReference type="AlphaFoldDB" id="A0AAN9LYK0"/>
<reference evidence="2 3" key="1">
    <citation type="submission" date="2024-01" db="EMBL/GenBank/DDBJ databases">
        <title>The genomes of 5 underutilized Papilionoideae crops provide insights into root nodulation and disease resistanc.</title>
        <authorList>
            <person name="Jiang F."/>
        </authorList>
    </citation>
    <scope>NUCLEOTIDE SEQUENCE [LARGE SCALE GENOMIC DNA]</scope>
    <source>
        <strain evidence="2">LVBAO_FW01</strain>
        <tissue evidence="2">Leaves</tissue>
    </source>
</reference>
<evidence type="ECO:0000256" key="1">
    <source>
        <dbReference type="SAM" id="MobiDB-lite"/>
    </source>
</evidence>
<protein>
    <submittedName>
        <fullName evidence="2">Uncharacterized protein</fullName>
    </submittedName>
</protein>
<evidence type="ECO:0000313" key="2">
    <source>
        <dbReference type="EMBL" id="KAK7344506.1"/>
    </source>
</evidence>
<organism evidence="2 3">
    <name type="scientific">Canavalia gladiata</name>
    <name type="common">Sword bean</name>
    <name type="synonym">Dolichos gladiatus</name>
    <dbReference type="NCBI Taxonomy" id="3824"/>
    <lineage>
        <taxon>Eukaryota</taxon>
        <taxon>Viridiplantae</taxon>
        <taxon>Streptophyta</taxon>
        <taxon>Embryophyta</taxon>
        <taxon>Tracheophyta</taxon>
        <taxon>Spermatophyta</taxon>
        <taxon>Magnoliopsida</taxon>
        <taxon>eudicotyledons</taxon>
        <taxon>Gunneridae</taxon>
        <taxon>Pentapetalae</taxon>
        <taxon>rosids</taxon>
        <taxon>fabids</taxon>
        <taxon>Fabales</taxon>
        <taxon>Fabaceae</taxon>
        <taxon>Papilionoideae</taxon>
        <taxon>50 kb inversion clade</taxon>
        <taxon>NPAAA clade</taxon>
        <taxon>indigoferoid/millettioid clade</taxon>
        <taxon>Phaseoleae</taxon>
        <taxon>Canavalia</taxon>
    </lineage>
</organism>
<gene>
    <name evidence="2" type="ORF">VNO77_14177</name>
</gene>
<keyword evidence="3" id="KW-1185">Reference proteome</keyword>
<dbReference type="Proteomes" id="UP001367508">
    <property type="component" value="Unassembled WGS sequence"/>
</dbReference>
<feature type="compositionally biased region" description="Basic and acidic residues" evidence="1">
    <location>
        <begin position="9"/>
        <end position="21"/>
    </location>
</feature>
<comment type="caution">
    <text evidence="2">The sequence shown here is derived from an EMBL/GenBank/DDBJ whole genome shotgun (WGS) entry which is preliminary data.</text>
</comment>
<sequence>MRRFSRSVEVNDRPQTRESKERSLILLSGNSIFSISAETREQETKFCPSISLAERLAPISAQPCSKSALNRFQCWPIPPLSIPGPFIDLPLYHILVPTHS</sequence>
<evidence type="ECO:0000313" key="3">
    <source>
        <dbReference type="Proteomes" id="UP001367508"/>
    </source>
</evidence>
<feature type="region of interest" description="Disordered" evidence="1">
    <location>
        <begin position="1"/>
        <end position="21"/>
    </location>
</feature>
<name>A0AAN9LYK0_CANGL</name>